<keyword evidence="9" id="KW-1185">Reference proteome</keyword>
<proteinExistence type="inferred from homology"/>
<sequence length="189" mass="21131">MATEEITGNIEMAAAITPSSHVQQAKEWLWQRKAQMKPWTDFFKSSRFSRPKTVAEAGRRVVKNLEDYQSNYIVITLLLIFYCGVFLFYFLSLSSPLLLIALSVAGGGCFYISYKNQGQKIRVLGRDLTRAEQYGLVLLISLPLFILASAGSTVFWIIGASIFTVGLHASMLSTSDTPEITEQITMEEV</sequence>
<dbReference type="InterPro" id="IPR004895">
    <property type="entry name" value="Prenylated_rab_accept_PRA1"/>
</dbReference>
<dbReference type="GO" id="GO:0005794">
    <property type="term" value="C:Golgi apparatus"/>
    <property type="evidence" value="ECO:0007669"/>
    <property type="project" value="TreeGrafter"/>
</dbReference>
<evidence type="ECO:0000256" key="2">
    <source>
        <dbReference type="ARBA" id="ARBA00004234"/>
    </source>
</evidence>
<comment type="subcellular location">
    <subcellularLocation>
        <location evidence="2">Cytoplasmic vesicle</location>
        <location evidence="2">Secretory vesicle</location>
        <location evidence="2">Synaptic vesicle</location>
    </subcellularLocation>
    <subcellularLocation>
        <location evidence="1 7">Membrane</location>
        <topology evidence="1 7">Multi-pass membrane protein</topology>
    </subcellularLocation>
</comment>
<evidence type="ECO:0000313" key="8">
    <source>
        <dbReference type="EMBL" id="CAH3119684.1"/>
    </source>
</evidence>
<dbReference type="Proteomes" id="UP001159428">
    <property type="component" value="Unassembled WGS sequence"/>
</dbReference>
<organism evidence="8 9">
    <name type="scientific">Pocillopora meandrina</name>
    <dbReference type="NCBI Taxonomy" id="46732"/>
    <lineage>
        <taxon>Eukaryota</taxon>
        <taxon>Metazoa</taxon>
        <taxon>Cnidaria</taxon>
        <taxon>Anthozoa</taxon>
        <taxon>Hexacorallia</taxon>
        <taxon>Scleractinia</taxon>
        <taxon>Astrocoeniina</taxon>
        <taxon>Pocilloporidae</taxon>
        <taxon>Pocillopora</taxon>
    </lineage>
</organism>
<dbReference type="AlphaFoldDB" id="A0AAU9WMY0"/>
<feature type="transmembrane region" description="Helical" evidence="7">
    <location>
        <begin position="72"/>
        <end position="91"/>
    </location>
</feature>
<dbReference type="Pfam" id="PF03208">
    <property type="entry name" value="PRA1"/>
    <property type="match status" value="1"/>
</dbReference>
<evidence type="ECO:0000256" key="1">
    <source>
        <dbReference type="ARBA" id="ARBA00004141"/>
    </source>
</evidence>
<evidence type="ECO:0000256" key="6">
    <source>
        <dbReference type="ARBA" id="ARBA00023136"/>
    </source>
</evidence>
<dbReference type="GO" id="GO:0016020">
    <property type="term" value="C:membrane"/>
    <property type="evidence" value="ECO:0007669"/>
    <property type="project" value="UniProtKB-SubCell"/>
</dbReference>
<evidence type="ECO:0000313" key="9">
    <source>
        <dbReference type="Proteomes" id="UP001159428"/>
    </source>
</evidence>
<evidence type="ECO:0000256" key="5">
    <source>
        <dbReference type="ARBA" id="ARBA00022989"/>
    </source>
</evidence>
<feature type="transmembrane region" description="Helical" evidence="7">
    <location>
        <begin position="135"/>
        <end position="163"/>
    </location>
</feature>
<comment type="caution">
    <text evidence="8">The sequence shown here is derived from an EMBL/GenBank/DDBJ whole genome shotgun (WGS) entry which is preliminary data.</text>
</comment>
<keyword evidence="6 7" id="KW-0472">Membrane</keyword>
<dbReference type="EMBL" id="CALNXJ010000017">
    <property type="protein sequence ID" value="CAH3119684.1"/>
    <property type="molecule type" value="Genomic_DNA"/>
</dbReference>
<keyword evidence="4 7" id="KW-0812">Transmembrane</keyword>
<evidence type="ECO:0000256" key="4">
    <source>
        <dbReference type="ARBA" id="ARBA00022692"/>
    </source>
</evidence>
<dbReference type="PANTHER" id="PTHR19317">
    <property type="entry name" value="PRENYLATED RAB ACCEPTOR 1-RELATED"/>
    <property type="match status" value="1"/>
</dbReference>
<name>A0AAU9WMY0_9CNID</name>
<feature type="transmembrane region" description="Helical" evidence="7">
    <location>
        <begin position="97"/>
        <end position="114"/>
    </location>
</feature>
<gene>
    <name evidence="8" type="ORF">PMEA_00008404</name>
</gene>
<reference evidence="8 9" key="1">
    <citation type="submission" date="2022-05" db="EMBL/GenBank/DDBJ databases">
        <authorList>
            <consortium name="Genoscope - CEA"/>
            <person name="William W."/>
        </authorList>
    </citation>
    <scope>NUCLEOTIDE SEQUENCE [LARGE SCALE GENOMIC DNA]</scope>
</reference>
<accession>A0AAU9WMY0</accession>
<evidence type="ECO:0000256" key="7">
    <source>
        <dbReference type="RuleBase" id="RU363107"/>
    </source>
</evidence>
<comment type="similarity">
    <text evidence="3 7">Belongs to the PRA1 family.</text>
</comment>
<keyword evidence="5 7" id="KW-1133">Transmembrane helix</keyword>
<dbReference type="GO" id="GO:0008021">
    <property type="term" value="C:synaptic vesicle"/>
    <property type="evidence" value="ECO:0007669"/>
    <property type="project" value="UniProtKB-SubCell"/>
</dbReference>
<dbReference type="PANTHER" id="PTHR19317:SF0">
    <property type="entry name" value="PRENYLATED RAB ACCEPTOR PROTEIN 1"/>
    <property type="match status" value="1"/>
</dbReference>
<evidence type="ECO:0000256" key="3">
    <source>
        <dbReference type="ARBA" id="ARBA00006483"/>
    </source>
</evidence>
<protein>
    <recommendedName>
        <fullName evidence="7">PRA1 family protein</fullName>
    </recommendedName>
</protein>